<keyword evidence="1" id="KW-0812">Transmembrane</keyword>
<dbReference type="Proteomes" id="UP001214638">
    <property type="component" value="Unassembled WGS sequence"/>
</dbReference>
<dbReference type="InterPro" id="IPR011989">
    <property type="entry name" value="ARM-like"/>
</dbReference>
<evidence type="ECO:0000313" key="3">
    <source>
        <dbReference type="Proteomes" id="UP001214638"/>
    </source>
</evidence>
<keyword evidence="1" id="KW-1133">Transmembrane helix</keyword>
<organism evidence="2 3">
    <name type="scientific">Babesia duncani</name>
    <dbReference type="NCBI Taxonomy" id="323732"/>
    <lineage>
        <taxon>Eukaryota</taxon>
        <taxon>Sar</taxon>
        <taxon>Alveolata</taxon>
        <taxon>Apicomplexa</taxon>
        <taxon>Aconoidasida</taxon>
        <taxon>Piroplasmida</taxon>
        <taxon>Babesiidae</taxon>
        <taxon>Babesia</taxon>
    </lineage>
</organism>
<dbReference type="Gene3D" id="1.25.10.10">
    <property type="entry name" value="Leucine-rich Repeat Variant"/>
    <property type="match status" value="1"/>
</dbReference>
<dbReference type="AlphaFoldDB" id="A0AAD9UPL1"/>
<accession>A0AAD9UPL1</accession>
<dbReference type="RefSeq" id="XP_067803846.1">
    <property type="nucleotide sequence ID" value="XM_067947282.1"/>
</dbReference>
<evidence type="ECO:0000256" key="1">
    <source>
        <dbReference type="SAM" id="Phobius"/>
    </source>
</evidence>
<dbReference type="GeneID" id="94336552"/>
<gene>
    <name evidence="2" type="ORF">BdWA1_002254</name>
</gene>
<dbReference type="EMBL" id="JALLKP010000002">
    <property type="protein sequence ID" value="KAK2197004.1"/>
    <property type="molecule type" value="Genomic_DNA"/>
</dbReference>
<reference evidence="2" key="1">
    <citation type="journal article" date="2023" name="Nat. Microbiol.">
        <title>Babesia duncani multi-omics identifies virulence factors and drug targets.</title>
        <authorList>
            <person name="Singh P."/>
            <person name="Lonardi S."/>
            <person name="Liang Q."/>
            <person name="Vydyam P."/>
            <person name="Khabirova E."/>
            <person name="Fang T."/>
            <person name="Gihaz S."/>
            <person name="Thekkiniath J."/>
            <person name="Munshi M."/>
            <person name="Abel S."/>
            <person name="Ciampossin L."/>
            <person name="Batugedara G."/>
            <person name="Gupta M."/>
            <person name="Lu X.M."/>
            <person name="Lenz T."/>
            <person name="Chakravarty S."/>
            <person name="Cornillot E."/>
            <person name="Hu Y."/>
            <person name="Ma W."/>
            <person name="Gonzalez L.M."/>
            <person name="Sanchez S."/>
            <person name="Estrada K."/>
            <person name="Sanchez-Flores A."/>
            <person name="Montero E."/>
            <person name="Harb O.S."/>
            <person name="Le Roch K.G."/>
            <person name="Mamoun C.B."/>
        </authorList>
    </citation>
    <scope>NUCLEOTIDE SEQUENCE</scope>
    <source>
        <strain evidence="2">WA1</strain>
    </source>
</reference>
<sequence>MAQGDCITDSLEFDIERFCSDPSKWSDLGELLLEFQNKRESWDVCTNILRQNCTSKCDWNDKSLLPILIFCSNTLKVHAYNGFANLATDSHSVDKSTIYYMFDTCLKLLLDYETAPRPLQLQLSIVAAVCIILSFDTGQHFSNLLLSEALLKTKDYGFIQGLLLQHVAEEAFNNTLRITPSHRAAFVRCCIMLAPRILNRLAKIKQDHDENVNAGVVFQTIDAIGAWIHLHSEFILHFEGFSTSAAQGLEEKIDEDTISINIPVDDSILIRNTLHSIIASKLIQWLFEILENAILNSNFKPFDSCIGILEDILGLAQVGITRLLLKATGDLEESEQLSWEAACKAVSVSAPVMLPILIRTYLDGFERVIKMIIVDFQDEFMYNCLRQLLKLLVSFACEHLPFAIHFMDSKRHQYLPIFNLVNGALFSSSQTLREYALDFWATLQGHSYLSPQDGHLEIHKYAVPEIISILKPHYVTHLSNLYKTLIHKSKPAGYGTLCAEAIRDVLMVTGIDYVLELLEADVKILNKKFTWLLAERCAFMVTIIAGRLQRGINDIVNVVIYMTTRDYNFRLLQRCYFDSDIIRIQRTIAEMIISASGYICTDRTLLFQSLQLLLNCLLGNKFDVTRAATGIRALCFRANLTRTYAMTLLRELVEKASDLQCPLECRIELILTVEIILNSQCRHLSPTKAVDYIEVLLNKLGTVIQSCNVDGTNGLVESSEVKVFLAILFISYFGFSMLRERGRQLDFNLMPNLELDILNHLKHLPEFWTYFVILLETVNSSLFNRPITQDHYKSVSSVTSLRISPGALELLKWALEVTSQYSELESIHFSLLQTILSHLQNYKDKELCLIAMSCLHAANINLLSLLSLDGLDLDNFLSMYQLHLSQSLICTSIAMDSLYTAQLLCEWAGLPDYIIYVMDLLPSGIPEVDAGAILLFYKLSLWIPSSLPLKQSPQDELGAGLKQMRVVIQKVLQFTRNGCNITLLEKIVQSIFTTIAHRSCQMERWIHMAAAILFIVATCVSAGPGIIKGVIQTLSPDNAKYQLWRILGAKGPNEIAQLLRNFGTC</sequence>
<comment type="caution">
    <text evidence="2">The sequence shown here is derived from an EMBL/GenBank/DDBJ whole genome shotgun (WGS) entry which is preliminary data.</text>
</comment>
<dbReference type="InterPro" id="IPR016024">
    <property type="entry name" value="ARM-type_fold"/>
</dbReference>
<protein>
    <submittedName>
        <fullName evidence="2">Bifunctional Armadillo-type fold/Armadillo-like helical</fullName>
    </submittedName>
</protein>
<keyword evidence="1" id="KW-0472">Membrane</keyword>
<evidence type="ECO:0000313" key="2">
    <source>
        <dbReference type="EMBL" id="KAK2197004.1"/>
    </source>
</evidence>
<dbReference type="SUPFAM" id="SSF48371">
    <property type="entry name" value="ARM repeat"/>
    <property type="match status" value="1"/>
</dbReference>
<name>A0AAD9UPL1_9APIC</name>
<proteinExistence type="predicted"/>
<dbReference type="KEGG" id="bdw:94336552"/>
<keyword evidence="3" id="KW-1185">Reference proteome</keyword>
<feature type="transmembrane region" description="Helical" evidence="1">
    <location>
        <begin position="1005"/>
        <end position="1027"/>
    </location>
</feature>